<dbReference type="PROSITE" id="PS51462">
    <property type="entry name" value="NUDIX"/>
    <property type="match status" value="1"/>
</dbReference>
<gene>
    <name evidence="3" type="ORF">MNBD_IGNAVI01-265</name>
</gene>
<dbReference type="AlphaFoldDB" id="A0A3B1BY96"/>
<organism evidence="3">
    <name type="scientific">hydrothermal vent metagenome</name>
    <dbReference type="NCBI Taxonomy" id="652676"/>
    <lineage>
        <taxon>unclassified sequences</taxon>
        <taxon>metagenomes</taxon>
        <taxon>ecological metagenomes</taxon>
    </lineage>
</organism>
<dbReference type="Gene3D" id="3.90.79.10">
    <property type="entry name" value="Nucleoside Triphosphate Pyrophosphohydrolase"/>
    <property type="match status" value="1"/>
</dbReference>
<keyword evidence="1" id="KW-0378">Hydrolase</keyword>
<evidence type="ECO:0000256" key="1">
    <source>
        <dbReference type="ARBA" id="ARBA00022801"/>
    </source>
</evidence>
<protein>
    <recommendedName>
        <fullName evidence="2">Nudix hydrolase domain-containing protein</fullName>
    </recommendedName>
</protein>
<feature type="domain" description="Nudix hydrolase" evidence="2">
    <location>
        <begin position="3"/>
        <end position="137"/>
    </location>
</feature>
<reference evidence="3" key="1">
    <citation type="submission" date="2018-06" db="EMBL/GenBank/DDBJ databases">
        <authorList>
            <person name="Zhirakovskaya E."/>
        </authorList>
    </citation>
    <scope>NUCLEOTIDE SEQUENCE</scope>
</reference>
<sequence length="153" mass="17772">MKIISNLVEAHIFRRKGEDLELLALKRADDLSYPNLWQMVTGGIQDGEKAYITALREIREETGLTPKRFWSLPNINSFYSSEDDCIFMIPVFAAEVNAEDPVTISFEHSEFKWVGKDEMIEILPWPGQKRSVEILFEYLSNENEIMKLTEIKI</sequence>
<evidence type="ECO:0000259" key="2">
    <source>
        <dbReference type="PROSITE" id="PS51462"/>
    </source>
</evidence>
<accession>A0A3B1BY96</accession>
<dbReference type="CDD" id="cd04664">
    <property type="entry name" value="NUDIX_DHNTPase_like"/>
    <property type="match status" value="1"/>
</dbReference>
<name>A0A3B1BY96_9ZZZZ</name>
<dbReference type="SUPFAM" id="SSF55811">
    <property type="entry name" value="Nudix"/>
    <property type="match status" value="1"/>
</dbReference>
<dbReference type="PANTHER" id="PTHR43736">
    <property type="entry name" value="ADP-RIBOSE PYROPHOSPHATASE"/>
    <property type="match status" value="1"/>
</dbReference>
<evidence type="ECO:0000313" key="3">
    <source>
        <dbReference type="EMBL" id="VAX17283.1"/>
    </source>
</evidence>
<dbReference type="InterPro" id="IPR015797">
    <property type="entry name" value="NUDIX_hydrolase-like_dom_sf"/>
</dbReference>
<dbReference type="Pfam" id="PF00293">
    <property type="entry name" value="NUDIX"/>
    <property type="match status" value="1"/>
</dbReference>
<dbReference type="PANTHER" id="PTHR43736:SF1">
    <property type="entry name" value="DIHYDRONEOPTERIN TRIPHOSPHATE DIPHOSPHATASE"/>
    <property type="match status" value="1"/>
</dbReference>
<proteinExistence type="predicted"/>
<dbReference type="GO" id="GO:0016787">
    <property type="term" value="F:hydrolase activity"/>
    <property type="evidence" value="ECO:0007669"/>
    <property type="project" value="UniProtKB-KW"/>
</dbReference>
<dbReference type="PROSITE" id="PS00893">
    <property type="entry name" value="NUDIX_BOX"/>
    <property type="match status" value="1"/>
</dbReference>
<dbReference type="EMBL" id="UOGD01000074">
    <property type="protein sequence ID" value="VAX17283.1"/>
    <property type="molecule type" value="Genomic_DNA"/>
</dbReference>
<dbReference type="InterPro" id="IPR020084">
    <property type="entry name" value="NUDIX_hydrolase_CS"/>
</dbReference>
<dbReference type="InterPro" id="IPR000086">
    <property type="entry name" value="NUDIX_hydrolase_dom"/>
</dbReference>